<feature type="region of interest" description="Disordered" evidence="1">
    <location>
        <begin position="330"/>
        <end position="352"/>
    </location>
</feature>
<reference evidence="4" key="1">
    <citation type="journal article" date="2021" name="Curr. Microbiol.">
        <title>Complete genome of nocamycin-producing strain Saccharothrix syringae NRRL B-16468 reveals the biosynthetic potential for secondary metabolites.</title>
        <authorList>
            <person name="Mo X."/>
            <person name="Yang S."/>
        </authorList>
    </citation>
    <scope>NUCLEOTIDE SEQUENCE [LARGE SCALE GENOMIC DNA]</scope>
    <source>
        <strain evidence="4">ATCC 51364 / DSM 43886 / JCM 6844 / KCTC 9398 / NBRC 14523 / NRRL B-16468 / INA 2240</strain>
    </source>
</reference>
<dbReference type="EMBL" id="CP034550">
    <property type="protein sequence ID" value="QFZ24913.1"/>
    <property type="molecule type" value="Genomic_DNA"/>
</dbReference>
<evidence type="ECO:0000313" key="4">
    <source>
        <dbReference type="Proteomes" id="UP000325787"/>
    </source>
</evidence>
<keyword evidence="2" id="KW-0732">Signal</keyword>
<keyword evidence="4" id="KW-1185">Reference proteome</keyword>
<proteinExistence type="predicted"/>
<protein>
    <recommendedName>
        <fullName evidence="5">Pyroglutamyl peptidase</fullName>
    </recommendedName>
</protein>
<organism evidence="3 4">
    <name type="scientific">Saccharothrix syringae</name>
    <name type="common">Nocardiopsis syringae</name>
    <dbReference type="NCBI Taxonomy" id="103733"/>
    <lineage>
        <taxon>Bacteria</taxon>
        <taxon>Bacillati</taxon>
        <taxon>Actinomycetota</taxon>
        <taxon>Actinomycetes</taxon>
        <taxon>Pseudonocardiales</taxon>
        <taxon>Pseudonocardiaceae</taxon>
        <taxon>Saccharothrix</taxon>
    </lineage>
</organism>
<dbReference type="Proteomes" id="UP000325787">
    <property type="component" value="Chromosome"/>
</dbReference>
<dbReference type="SUPFAM" id="SSF53182">
    <property type="entry name" value="Pyrrolidone carboxyl peptidase (pyroglutamate aminopeptidase)"/>
    <property type="match status" value="1"/>
</dbReference>
<dbReference type="InterPro" id="IPR036440">
    <property type="entry name" value="Peptidase_C15-like_sf"/>
</dbReference>
<evidence type="ECO:0008006" key="5">
    <source>
        <dbReference type="Google" id="ProtNLM"/>
    </source>
</evidence>
<dbReference type="KEGG" id="ssyi:EKG83_46065"/>
<evidence type="ECO:0000313" key="3">
    <source>
        <dbReference type="EMBL" id="QFZ24913.1"/>
    </source>
</evidence>
<accession>A0A5Q0HG52</accession>
<feature type="chain" id="PRO_5024901514" description="Pyroglutamyl peptidase" evidence="2">
    <location>
        <begin position="28"/>
        <end position="417"/>
    </location>
</feature>
<name>A0A5Q0HG52_SACSY</name>
<dbReference type="OrthoDB" id="4555199at2"/>
<dbReference type="AlphaFoldDB" id="A0A5Q0HG52"/>
<evidence type="ECO:0000256" key="1">
    <source>
        <dbReference type="SAM" id="MobiDB-lite"/>
    </source>
</evidence>
<dbReference type="Gene3D" id="3.40.630.20">
    <property type="entry name" value="Peptidase C15, pyroglutamyl peptidase I-like"/>
    <property type="match status" value="1"/>
</dbReference>
<sequence length="417" mass="44730">MKRLRAVILSTVPLALALTLVPAVAHARPAPCLDPNAPTTVEEQRLDDRLTPAGPEVGPELARLAGFDDDVAGFTARLCATTTRTAARQLASAGGTDLWRAAVRRAQSGPQSWDAYDDRPLYWARLQVTRALRQWQAPFSLPAAERAELVERFDRASRGVTDVRFGAGVRRVAVTGFDPFQLFGTSVRRSNPSGAAALRLDGRVVDTPRGPVVFEAAVLPVLWGSFDRGVVERFYGSASSAHAFVTISQGRPGQFDVERWAGRWRGGFGDNNDVSAVGPVPDAAGWPQPAHEFIETTLPHDRLVNAGTGPFPVLYNRVFCEWPVGTTPGTGTPSCRTDEPTPGAAAAQGSGGDYLSNESMYRANRLRLGLGATGVAGGHLHTPVLRQPVDPAALTDAEFELERRDIADQVLALVSLV</sequence>
<gene>
    <name evidence="3" type="ORF">EKG83_46065</name>
</gene>
<evidence type="ECO:0000256" key="2">
    <source>
        <dbReference type="SAM" id="SignalP"/>
    </source>
</evidence>
<feature type="signal peptide" evidence="2">
    <location>
        <begin position="1"/>
        <end position="27"/>
    </location>
</feature>